<proteinExistence type="predicted"/>
<dbReference type="EMBL" id="CAJVPM010008047">
    <property type="protein sequence ID" value="CAG8551427.1"/>
    <property type="molecule type" value="Genomic_DNA"/>
</dbReference>
<gene>
    <name evidence="1" type="ORF">SCALOS_LOCUS5193</name>
</gene>
<protein>
    <submittedName>
        <fullName evidence="1">10396_t:CDS:1</fullName>
    </submittedName>
</protein>
<organism evidence="1 2">
    <name type="scientific">Scutellospora calospora</name>
    <dbReference type="NCBI Taxonomy" id="85575"/>
    <lineage>
        <taxon>Eukaryota</taxon>
        <taxon>Fungi</taxon>
        <taxon>Fungi incertae sedis</taxon>
        <taxon>Mucoromycota</taxon>
        <taxon>Glomeromycotina</taxon>
        <taxon>Glomeromycetes</taxon>
        <taxon>Diversisporales</taxon>
        <taxon>Gigasporaceae</taxon>
        <taxon>Scutellospora</taxon>
    </lineage>
</organism>
<feature type="non-terminal residue" evidence="1">
    <location>
        <position position="1"/>
    </location>
</feature>
<keyword evidence="2" id="KW-1185">Reference proteome</keyword>
<reference evidence="1" key="1">
    <citation type="submission" date="2021-06" db="EMBL/GenBank/DDBJ databases">
        <authorList>
            <person name="Kallberg Y."/>
            <person name="Tangrot J."/>
            <person name="Rosling A."/>
        </authorList>
    </citation>
    <scope>NUCLEOTIDE SEQUENCE</scope>
    <source>
        <strain evidence="1">AU212A</strain>
    </source>
</reference>
<name>A0ACA9LVA4_9GLOM</name>
<comment type="caution">
    <text evidence="1">The sequence shown here is derived from an EMBL/GenBank/DDBJ whole genome shotgun (WGS) entry which is preliminary data.</text>
</comment>
<dbReference type="Proteomes" id="UP000789860">
    <property type="component" value="Unassembled WGS sequence"/>
</dbReference>
<evidence type="ECO:0000313" key="2">
    <source>
        <dbReference type="Proteomes" id="UP000789860"/>
    </source>
</evidence>
<accession>A0ACA9LVA4</accession>
<sequence length="67" mass="8195">VNKNEVKAVEYVSLDELYQRFKDPGDWKFTPWFKLISEKFLFTWWKNLDNIKSNKDEKIHKLGFDNL</sequence>
<evidence type="ECO:0000313" key="1">
    <source>
        <dbReference type="EMBL" id="CAG8551427.1"/>
    </source>
</evidence>